<organism evidence="1">
    <name type="scientific">Athelia psychrophila</name>
    <dbReference type="NCBI Taxonomy" id="1759441"/>
    <lineage>
        <taxon>Eukaryota</taxon>
        <taxon>Fungi</taxon>
        <taxon>Dikarya</taxon>
        <taxon>Basidiomycota</taxon>
        <taxon>Agaricomycotina</taxon>
        <taxon>Agaricomycetes</taxon>
        <taxon>Agaricomycetidae</taxon>
        <taxon>Atheliales</taxon>
        <taxon>Atheliaceae</taxon>
        <taxon>Athelia</taxon>
    </lineage>
</organism>
<sequence length="82" mass="9051">MSRLKAQAHPPSASSCTSYITEEDISRQLIQIVPAARSAACLPCSWALELEHLCHLYVVCYALCTAPQRGPVPTRFHSSFSF</sequence>
<dbReference type="AlphaFoldDB" id="A0A167VGK8"/>
<accession>A0A167VGK8</accession>
<dbReference type="PROSITE" id="PS51257">
    <property type="entry name" value="PROKAR_LIPOPROTEIN"/>
    <property type="match status" value="1"/>
</dbReference>
<evidence type="ECO:0000313" key="1">
    <source>
        <dbReference type="EMBL" id="KZP04992.1"/>
    </source>
</evidence>
<reference evidence="1" key="1">
    <citation type="journal article" date="2016" name="Mol. Biol. Evol.">
        <title>Comparative Genomics of Early-Diverging Mushroom-Forming Fungi Provides Insights into the Origins of Lignocellulose Decay Capabilities.</title>
        <authorList>
            <person name="Nagy L.G."/>
            <person name="Riley R."/>
            <person name="Tritt A."/>
            <person name="Adam C."/>
            <person name="Daum C."/>
            <person name="Floudas D."/>
            <person name="Sun H."/>
            <person name="Yadav J.S."/>
            <person name="Pangilinan J."/>
            <person name="Larsson K.H."/>
            <person name="Matsuura K."/>
            <person name="Barry K."/>
            <person name="Labutti K."/>
            <person name="Kuo R."/>
            <person name="Ohm R.A."/>
            <person name="Bhattacharya S.S."/>
            <person name="Shirouzu T."/>
            <person name="Yoshinaga Y."/>
            <person name="Martin F.M."/>
            <person name="Grigoriev I.V."/>
            <person name="Hibbett D.S."/>
        </authorList>
    </citation>
    <scope>NUCLEOTIDE SEQUENCE [LARGE SCALE GENOMIC DNA]</scope>
    <source>
        <strain evidence="1">CBS 109695</strain>
    </source>
</reference>
<proteinExistence type="predicted"/>
<name>A0A167VGK8_9AGAM</name>
<gene>
    <name evidence="1" type="ORF">FIBSPDRAFT_877993</name>
</gene>
<protein>
    <submittedName>
        <fullName evidence="1">Uncharacterized protein</fullName>
    </submittedName>
</protein>
<feature type="non-terminal residue" evidence="1">
    <location>
        <position position="82"/>
    </location>
</feature>
<dbReference type="EMBL" id="KV417872">
    <property type="protein sequence ID" value="KZP04992.1"/>
    <property type="molecule type" value="Genomic_DNA"/>
</dbReference>